<evidence type="ECO:0000256" key="1">
    <source>
        <dbReference type="SAM" id="Phobius"/>
    </source>
</evidence>
<dbReference type="EMBL" id="VDEP01000203">
    <property type="protein sequence ID" value="KAA1124640.1"/>
    <property type="molecule type" value="Genomic_DNA"/>
</dbReference>
<accession>A0A5B0RFV6</accession>
<proteinExistence type="predicted"/>
<feature type="transmembrane region" description="Helical" evidence="1">
    <location>
        <begin position="166"/>
        <end position="186"/>
    </location>
</feature>
<protein>
    <submittedName>
        <fullName evidence="4">Uncharacterized protein</fullName>
    </submittedName>
</protein>
<feature type="chain" id="PRO_5036138123" evidence="2">
    <location>
        <begin position="20"/>
        <end position="189"/>
    </location>
</feature>
<comment type="caution">
    <text evidence="4">The sequence shown here is derived from an EMBL/GenBank/DDBJ whole genome shotgun (WGS) entry which is preliminary data.</text>
</comment>
<dbReference type="Proteomes" id="UP000324748">
    <property type="component" value="Unassembled WGS sequence"/>
</dbReference>
<evidence type="ECO:0000313" key="3">
    <source>
        <dbReference type="EMBL" id="KAA1107565.1"/>
    </source>
</evidence>
<dbReference type="OrthoDB" id="10271144at2759"/>
<keyword evidence="1" id="KW-0812">Transmembrane</keyword>
<dbReference type="AlphaFoldDB" id="A0A5B0RFV6"/>
<organism evidence="4 6">
    <name type="scientific">Puccinia graminis f. sp. tritici</name>
    <dbReference type="NCBI Taxonomy" id="56615"/>
    <lineage>
        <taxon>Eukaryota</taxon>
        <taxon>Fungi</taxon>
        <taxon>Dikarya</taxon>
        <taxon>Basidiomycota</taxon>
        <taxon>Pucciniomycotina</taxon>
        <taxon>Pucciniomycetes</taxon>
        <taxon>Pucciniales</taxon>
        <taxon>Pucciniaceae</taxon>
        <taxon>Puccinia</taxon>
    </lineage>
</organism>
<gene>
    <name evidence="3" type="ORF">PGT21_018397</name>
    <name evidence="4" type="ORF">PGTUg99_025395</name>
</gene>
<keyword evidence="1" id="KW-0472">Membrane</keyword>
<keyword evidence="2" id="KW-0732">Signal</keyword>
<dbReference type="EMBL" id="VSWC01000029">
    <property type="protein sequence ID" value="KAA1107565.1"/>
    <property type="molecule type" value="Genomic_DNA"/>
</dbReference>
<sequence length="189" mass="20673">MLRLPIIILACFTFNYILAAPTELAHLAPPPTVSGNAPGPFMETALYQDNLLRNRKLLLEAVSVPSPMSAPIPKQSMDRNEDVSSPTPVQAELIRWFMKTRYGGAFTLNDDFTFHERHKKCCEVEYCCGKTKIYNQAGALIKKTGCCHSPDHYSSRASFNCGECSVIFGSIAGGVLIAALAVCLTAKNI</sequence>
<name>A0A5B0RFV6_PUCGR</name>
<evidence type="ECO:0000256" key="2">
    <source>
        <dbReference type="SAM" id="SignalP"/>
    </source>
</evidence>
<keyword evidence="1" id="KW-1133">Transmembrane helix</keyword>
<dbReference type="Proteomes" id="UP000325313">
    <property type="component" value="Unassembled WGS sequence"/>
</dbReference>
<evidence type="ECO:0000313" key="6">
    <source>
        <dbReference type="Proteomes" id="UP000325313"/>
    </source>
</evidence>
<evidence type="ECO:0000313" key="5">
    <source>
        <dbReference type="Proteomes" id="UP000324748"/>
    </source>
</evidence>
<feature type="signal peptide" evidence="2">
    <location>
        <begin position="1"/>
        <end position="19"/>
    </location>
</feature>
<reference evidence="5 6" key="1">
    <citation type="submission" date="2019-05" db="EMBL/GenBank/DDBJ databases">
        <title>Emergence of the Ug99 lineage of the wheat stem rust pathogen through somatic hybridization.</title>
        <authorList>
            <person name="Li F."/>
            <person name="Upadhyaya N.M."/>
            <person name="Sperschneider J."/>
            <person name="Matny O."/>
            <person name="Nguyen-Phuc H."/>
            <person name="Mago R."/>
            <person name="Raley C."/>
            <person name="Miller M.E."/>
            <person name="Silverstein K.A.T."/>
            <person name="Henningsen E."/>
            <person name="Hirsch C.D."/>
            <person name="Visser B."/>
            <person name="Pretorius Z.A."/>
            <person name="Steffenson B.J."/>
            <person name="Schwessinger B."/>
            <person name="Dodds P.N."/>
            <person name="Figueroa M."/>
        </authorList>
    </citation>
    <scope>NUCLEOTIDE SEQUENCE [LARGE SCALE GENOMIC DNA]</scope>
    <source>
        <strain evidence="3">21-0</strain>
        <strain evidence="4 6">Ug99</strain>
    </source>
</reference>
<keyword evidence="5" id="KW-1185">Reference proteome</keyword>
<evidence type="ECO:0000313" key="4">
    <source>
        <dbReference type="EMBL" id="KAA1124640.1"/>
    </source>
</evidence>